<sequence length="301" mass="33286">MHSKFLNYFDEVARQGSIRRAASVLHVSSSSVNRKILDIEQQLGVRLFDRHAEGVELTAAGAVVLEHCRKTIFDYEKILHLVADIREMRAGHIDIASLDSVALSLLPSVIDQFAREYPDITYTIRTAQPDEIVRAVAEGDAGIGVSFCNDLHPGVRLRTEKSAPIGAILNKNHPLAERDALDIEDLTPFSLIRSYDALTERSLVNLALSDDKVPLKTACFTNSLPLARSMILSGHGVGLYSKIGFLNEIEAGKLRYISLKSSFLKDLRIGILIPGRSNQTPIENSLCRILSKSLRSLRLDS</sequence>
<dbReference type="RefSeq" id="WP_055113011.1">
    <property type="nucleotide sequence ID" value="NZ_CANKXR010000010.1"/>
</dbReference>
<dbReference type="PROSITE" id="PS50931">
    <property type="entry name" value="HTH_LYSR"/>
    <property type="match status" value="1"/>
</dbReference>
<dbReference type="AlphaFoldDB" id="A0A0M7A9D2"/>
<proteinExistence type="inferred from homology"/>
<accession>A0A0M7A9D2</accession>
<keyword evidence="4" id="KW-0804">Transcription</keyword>
<keyword evidence="2" id="KW-0805">Transcription regulation</keyword>
<dbReference type="SUPFAM" id="SSF46785">
    <property type="entry name" value="Winged helix' DNA-binding domain"/>
    <property type="match status" value="1"/>
</dbReference>
<dbReference type="InterPro" id="IPR050950">
    <property type="entry name" value="HTH-type_LysR_regulators"/>
</dbReference>
<dbReference type="SUPFAM" id="SSF53850">
    <property type="entry name" value="Periplasmic binding protein-like II"/>
    <property type="match status" value="1"/>
</dbReference>
<protein>
    <submittedName>
        <fullName evidence="6">HTH-type transcriptional regulator GltC</fullName>
    </submittedName>
</protein>
<dbReference type="InterPro" id="IPR000847">
    <property type="entry name" value="LysR_HTH_N"/>
</dbReference>
<feature type="domain" description="HTH lysR-type" evidence="5">
    <location>
        <begin position="1"/>
        <end position="58"/>
    </location>
</feature>
<dbReference type="PANTHER" id="PTHR30419:SF8">
    <property type="entry name" value="NITROGEN ASSIMILATION TRANSCRIPTIONAL ACTIVATOR-RELATED"/>
    <property type="match status" value="1"/>
</dbReference>
<keyword evidence="3" id="KW-0238">DNA-binding</keyword>
<dbReference type="GeneID" id="97669822"/>
<dbReference type="Pfam" id="PF03466">
    <property type="entry name" value="LysR_substrate"/>
    <property type="match status" value="1"/>
</dbReference>
<dbReference type="STRING" id="311410.LA5095_01183"/>
<dbReference type="InterPro" id="IPR036390">
    <property type="entry name" value="WH_DNA-bd_sf"/>
</dbReference>
<dbReference type="Gene3D" id="3.40.190.10">
    <property type="entry name" value="Periplasmic binding protein-like II"/>
    <property type="match status" value="2"/>
</dbReference>
<reference evidence="7" key="1">
    <citation type="submission" date="2015-07" db="EMBL/GenBank/DDBJ databases">
        <authorList>
            <person name="Rodrigo-Torres Lidia"/>
            <person name="Arahal R.David."/>
        </authorList>
    </citation>
    <scope>NUCLEOTIDE SEQUENCE [LARGE SCALE GENOMIC DNA]</scope>
    <source>
        <strain evidence="7">CECT 5096</strain>
    </source>
</reference>
<dbReference type="PANTHER" id="PTHR30419">
    <property type="entry name" value="HTH-TYPE TRANSCRIPTIONAL REGULATOR YBHD"/>
    <property type="match status" value="1"/>
</dbReference>
<dbReference type="InterPro" id="IPR036388">
    <property type="entry name" value="WH-like_DNA-bd_sf"/>
</dbReference>
<organism evidence="6 7">
    <name type="scientific">Roseibium album</name>
    <dbReference type="NCBI Taxonomy" id="311410"/>
    <lineage>
        <taxon>Bacteria</taxon>
        <taxon>Pseudomonadati</taxon>
        <taxon>Pseudomonadota</taxon>
        <taxon>Alphaproteobacteria</taxon>
        <taxon>Hyphomicrobiales</taxon>
        <taxon>Stappiaceae</taxon>
        <taxon>Roseibium</taxon>
    </lineage>
</organism>
<comment type="similarity">
    <text evidence="1">Belongs to the LysR transcriptional regulatory family.</text>
</comment>
<dbReference type="EMBL" id="CXWC01000010">
    <property type="protein sequence ID" value="CTQ70234.1"/>
    <property type="molecule type" value="Genomic_DNA"/>
</dbReference>
<dbReference type="GO" id="GO:0005829">
    <property type="term" value="C:cytosol"/>
    <property type="evidence" value="ECO:0007669"/>
    <property type="project" value="TreeGrafter"/>
</dbReference>
<evidence type="ECO:0000256" key="2">
    <source>
        <dbReference type="ARBA" id="ARBA00023015"/>
    </source>
</evidence>
<dbReference type="Gene3D" id="1.10.10.10">
    <property type="entry name" value="Winged helix-like DNA-binding domain superfamily/Winged helix DNA-binding domain"/>
    <property type="match status" value="1"/>
</dbReference>
<dbReference type="Proteomes" id="UP000049983">
    <property type="component" value="Unassembled WGS sequence"/>
</dbReference>
<dbReference type="Pfam" id="PF00126">
    <property type="entry name" value="HTH_1"/>
    <property type="match status" value="1"/>
</dbReference>
<dbReference type="GO" id="GO:0003700">
    <property type="term" value="F:DNA-binding transcription factor activity"/>
    <property type="evidence" value="ECO:0007669"/>
    <property type="project" value="InterPro"/>
</dbReference>
<keyword evidence="7" id="KW-1185">Reference proteome</keyword>
<name>A0A0M7A9D2_9HYPH</name>
<dbReference type="OrthoDB" id="8479357at2"/>
<evidence type="ECO:0000256" key="4">
    <source>
        <dbReference type="ARBA" id="ARBA00023163"/>
    </source>
</evidence>
<dbReference type="FunFam" id="1.10.10.10:FF:000001">
    <property type="entry name" value="LysR family transcriptional regulator"/>
    <property type="match status" value="1"/>
</dbReference>
<evidence type="ECO:0000256" key="1">
    <source>
        <dbReference type="ARBA" id="ARBA00009437"/>
    </source>
</evidence>
<evidence type="ECO:0000313" key="7">
    <source>
        <dbReference type="Proteomes" id="UP000049983"/>
    </source>
</evidence>
<evidence type="ECO:0000256" key="3">
    <source>
        <dbReference type="ARBA" id="ARBA00023125"/>
    </source>
</evidence>
<evidence type="ECO:0000313" key="6">
    <source>
        <dbReference type="EMBL" id="CTQ70234.1"/>
    </source>
</evidence>
<gene>
    <name evidence="6" type="primary">gltC_2</name>
    <name evidence="6" type="ORF">LA5096_02438</name>
</gene>
<dbReference type="InterPro" id="IPR005119">
    <property type="entry name" value="LysR_subst-bd"/>
</dbReference>
<evidence type="ECO:0000259" key="5">
    <source>
        <dbReference type="PROSITE" id="PS50931"/>
    </source>
</evidence>
<dbReference type="GO" id="GO:0003677">
    <property type="term" value="F:DNA binding"/>
    <property type="evidence" value="ECO:0007669"/>
    <property type="project" value="UniProtKB-KW"/>
</dbReference>